<sequence>MPLRDWTTNEKGVNAMITDAPGEVLTSFLGIGWKIDPDDLVIKTVTPTGAPLTKRTVLSETMTTYDVMGFIAPALLPARRFLKKIIQTPWDEALTAEEQEEWISVMDELSDREIVIPRLTPVNGAELHVFSDASRAGYGCAVYLRTHTEEGVRTFLLMAKSKNTAGWLLRFVKRAASAAGIQTTSDFLECHDRESTLPILTAVERDRAVRFLVSEANKQFPPHPDVIKNFGLKHDGQAWRACISGATAEETLRAGALPRRRQYWMKEYQKRVVLESNDTLVGLQATIANWRLTPVAELSTCEMKNSAPFKLDAELSMVTVLGNTKIETIAQSIPVIVSNILDLSLSNYQYIFILIVSIAVIVVAVQFRSTHKKKE</sequence>
<name>A0AAV5SYR1_9BILA</name>
<protein>
    <recommendedName>
        <fullName evidence="4">Reverse transcriptase/retrotransposon-derived protein RNase H-like domain-containing protein</fullName>
    </recommendedName>
</protein>
<organism evidence="2 3">
    <name type="scientific">Pristionchus entomophagus</name>
    <dbReference type="NCBI Taxonomy" id="358040"/>
    <lineage>
        <taxon>Eukaryota</taxon>
        <taxon>Metazoa</taxon>
        <taxon>Ecdysozoa</taxon>
        <taxon>Nematoda</taxon>
        <taxon>Chromadorea</taxon>
        <taxon>Rhabditida</taxon>
        <taxon>Rhabditina</taxon>
        <taxon>Diplogasteromorpha</taxon>
        <taxon>Diplogasteroidea</taxon>
        <taxon>Neodiplogasteridae</taxon>
        <taxon>Pristionchus</taxon>
    </lineage>
</organism>
<evidence type="ECO:0000313" key="3">
    <source>
        <dbReference type="Proteomes" id="UP001432027"/>
    </source>
</evidence>
<dbReference type="Pfam" id="PF05380">
    <property type="entry name" value="Peptidase_A17"/>
    <property type="match status" value="1"/>
</dbReference>
<keyword evidence="1" id="KW-0472">Membrane</keyword>
<evidence type="ECO:0000313" key="2">
    <source>
        <dbReference type="EMBL" id="GMS87892.1"/>
    </source>
</evidence>
<comment type="caution">
    <text evidence="2">The sequence shown here is derived from an EMBL/GenBank/DDBJ whole genome shotgun (WGS) entry which is preliminary data.</text>
</comment>
<dbReference type="EMBL" id="BTSX01000003">
    <property type="protein sequence ID" value="GMS87892.1"/>
    <property type="molecule type" value="Genomic_DNA"/>
</dbReference>
<keyword evidence="1" id="KW-0812">Transmembrane</keyword>
<dbReference type="PANTHER" id="PTHR47331">
    <property type="entry name" value="PHD-TYPE DOMAIN-CONTAINING PROTEIN"/>
    <property type="match status" value="1"/>
</dbReference>
<proteinExistence type="predicted"/>
<evidence type="ECO:0008006" key="4">
    <source>
        <dbReference type="Google" id="ProtNLM"/>
    </source>
</evidence>
<evidence type="ECO:0000256" key="1">
    <source>
        <dbReference type="SAM" id="Phobius"/>
    </source>
</evidence>
<keyword evidence="3" id="KW-1185">Reference proteome</keyword>
<accession>A0AAV5SYR1</accession>
<keyword evidence="1" id="KW-1133">Transmembrane helix</keyword>
<feature type="transmembrane region" description="Helical" evidence="1">
    <location>
        <begin position="348"/>
        <end position="367"/>
    </location>
</feature>
<reference evidence="2" key="1">
    <citation type="submission" date="2023-10" db="EMBL/GenBank/DDBJ databases">
        <title>Genome assembly of Pristionchus species.</title>
        <authorList>
            <person name="Yoshida K."/>
            <person name="Sommer R.J."/>
        </authorList>
    </citation>
    <scope>NUCLEOTIDE SEQUENCE</scope>
    <source>
        <strain evidence="2">RS0144</strain>
    </source>
</reference>
<gene>
    <name evidence="2" type="ORF">PENTCL1PPCAC_10067</name>
</gene>
<dbReference type="InterPro" id="IPR008042">
    <property type="entry name" value="Retrotrans_Pao"/>
</dbReference>
<dbReference type="Proteomes" id="UP001432027">
    <property type="component" value="Unassembled WGS sequence"/>
</dbReference>
<dbReference type="AlphaFoldDB" id="A0AAV5SYR1"/>